<evidence type="ECO:0000256" key="3">
    <source>
        <dbReference type="ARBA" id="ARBA00012485"/>
    </source>
</evidence>
<dbReference type="GO" id="GO:0034450">
    <property type="term" value="F:ubiquitin-ubiquitin ligase activity"/>
    <property type="evidence" value="ECO:0007669"/>
    <property type="project" value="EnsemblFungi"/>
</dbReference>
<dbReference type="GeneID" id="5545760"/>
<dbReference type="CDD" id="cd00078">
    <property type="entry name" value="HECTc"/>
    <property type="match status" value="1"/>
</dbReference>
<dbReference type="Gene3D" id="3.30.2160.10">
    <property type="entry name" value="Hect, E3 ligase catalytic domain"/>
    <property type="match status" value="1"/>
</dbReference>
<protein>
    <recommendedName>
        <fullName evidence="3">HECT-type E3 ubiquitin transferase</fullName>
        <ecNumber evidence="3">2.3.2.26</ecNumber>
    </recommendedName>
</protein>
<dbReference type="GO" id="GO:0005829">
    <property type="term" value="C:cytosol"/>
    <property type="evidence" value="ECO:0007669"/>
    <property type="project" value="EnsemblFungi"/>
</dbReference>
<comment type="catalytic activity">
    <reaction evidence="1">
        <text>S-ubiquitinyl-[E2 ubiquitin-conjugating enzyme]-L-cysteine + [acceptor protein]-L-lysine = [E2 ubiquitin-conjugating enzyme]-L-cysteine + N(6)-ubiquitinyl-[acceptor protein]-L-lysine.</text>
        <dbReference type="EC" id="2.3.2.26"/>
    </reaction>
</comment>
<dbReference type="PROSITE" id="PS50237">
    <property type="entry name" value="HECT"/>
    <property type="match status" value="1"/>
</dbReference>
<dbReference type="HOGENOM" id="CLU_002173_2_3_1"/>
<dbReference type="OrthoDB" id="8068875at2759"/>
<evidence type="ECO:0000256" key="1">
    <source>
        <dbReference type="ARBA" id="ARBA00000885"/>
    </source>
</evidence>
<evidence type="ECO:0000256" key="6">
    <source>
        <dbReference type="PROSITE-ProRule" id="PRU00104"/>
    </source>
</evidence>
<organism evidence="9">
    <name type="scientific">Vanderwaltozyma polyspora (strain ATCC 22028 / DSM 70294 / BCRC 21397 / CBS 2163 / NBRC 10782 / NRRL Y-8283 / UCD 57-17)</name>
    <name type="common">Kluyveromyces polysporus</name>
    <dbReference type="NCBI Taxonomy" id="436907"/>
    <lineage>
        <taxon>Eukaryota</taxon>
        <taxon>Fungi</taxon>
        <taxon>Dikarya</taxon>
        <taxon>Ascomycota</taxon>
        <taxon>Saccharomycotina</taxon>
        <taxon>Saccharomycetes</taxon>
        <taxon>Saccharomycetales</taxon>
        <taxon>Saccharomycetaceae</taxon>
        <taxon>Vanderwaltozyma</taxon>
    </lineage>
</organism>
<dbReference type="KEGG" id="vpo:Kpol_534p17"/>
<dbReference type="OMA" id="IIAPHWM"/>
<dbReference type="AlphaFoldDB" id="A7TJJ5"/>
<dbReference type="Gene3D" id="3.30.2410.10">
    <property type="entry name" value="Hect, E3 ligase catalytic domain"/>
    <property type="match status" value="1"/>
</dbReference>
<dbReference type="SUPFAM" id="SSF56204">
    <property type="entry name" value="Hect, E3 ligase catalytic domain"/>
    <property type="match status" value="1"/>
</dbReference>
<dbReference type="EMBL" id="DS480402">
    <property type="protein sequence ID" value="EDO17538.1"/>
    <property type="molecule type" value="Genomic_DNA"/>
</dbReference>
<dbReference type="PANTHER" id="PTHR45700:SF2">
    <property type="entry name" value="UBIQUITIN-PROTEIN LIGASE E3C"/>
    <property type="match status" value="1"/>
</dbReference>
<keyword evidence="9" id="KW-1185">Reference proteome</keyword>
<dbReference type="GO" id="GO:0000209">
    <property type="term" value="P:protein polyubiquitination"/>
    <property type="evidence" value="ECO:0007669"/>
    <property type="project" value="EnsemblFungi"/>
</dbReference>
<dbReference type="GO" id="GO:0036503">
    <property type="term" value="P:ERAD pathway"/>
    <property type="evidence" value="ECO:0007669"/>
    <property type="project" value="EnsemblFungi"/>
</dbReference>
<keyword evidence="5 6" id="KW-0833">Ubl conjugation pathway</keyword>
<dbReference type="FunCoup" id="A7TJJ5">
    <property type="interactions" value="444"/>
</dbReference>
<dbReference type="FunFam" id="3.30.2410.10:FF:000017">
    <property type="entry name" value="E3 ubiquitin-protein ligase UPL7"/>
    <property type="match status" value="1"/>
</dbReference>
<dbReference type="EC" id="2.3.2.26" evidence="3"/>
<dbReference type="PANTHER" id="PTHR45700">
    <property type="entry name" value="UBIQUITIN-PROTEIN LIGASE E3C"/>
    <property type="match status" value="1"/>
</dbReference>
<gene>
    <name evidence="8" type="ORF">Kpol_534p17</name>
</gene>
<dbReference type="STRING" id="436907.A7TJJ5"/>
<dbReference type="Proteomes" id="UP000000267">
    <property type="component" value="Unassembled WGS sequence"/>
</dbReference>
<evidence type="ECO:0000256" key="4">
    <source>
        <dbReference type="ARBA" id="ARBA00022679"/>
    </source>
</evidence>
<dbReference type="GO" id="GO:0010994">
    <property type="term" value="P:free ubiquitin chain polymerization"/>
    <property type="evidence" value="ECO:0007669"/>
    <property type="project" value="EnsemblFungi"/>
</dbReference>
<dbReference type="SMART" id="SM00119">
    <property type="entry name" value="HECTc"/>
    <property type="match status" value="1"/>
</dbReference>
<dbReference type="InterPro" id="IPR035983">
    <property type="entry name" value="Hect_E3_ubiquitin_ligase"/>
</dbReference>
<reference evidence="8 9" key="1">
    <citation type="journal article" date="2007" name="Proc. Natl. Acad. Sci. U.S.A.">
        <title>Independent sorting-out of thousands of duplicated gene pairs in two yeast species descended from a whole-genome duplication.</title>
        <authorList>
            <person name="Scannell D.R."/>
            <person name="Frank A.C."/>
            <person name="Conant G.C."/>
            <person name="Byrne K.P."/>
            <person name="Woolfit M."/>
            <person name="Wolfe K.H."/>
        </authorList>
    </citation>
    <scope>NUCLEOTIDE SEQUENCE [LARGE SCALE GENOMIC DNA]</scope>
    <source>
        <strain evidence="9">ATCC 22028 / DSM 70294 / BCRC 21397 / CBS 2163 / NBRC 10782 / NRRL Y-8283 / UCD 57-17</strain>
    </source>
</reference>
<sequence length="914" mass="104966">MFNFTGQTKRRNVNLGTSSRASKRDILLKAQQERERRAVERLENDSITFIQSVIRRELSNREICGDCVSRLGEIDVLQHLLLTFGNRLLKYVKQEELKRCLQVSQPYISSYSNGFGNSQMLSLLSGLADDNIFQDIISCFNLSIPLPSLLIQSLKRFILSTTSLSQESCTIICDVIQKWCHYEMDIVVDLYEIDLGLAESSDLVIQFFTALGSRNIIPGNPSNSSLFLENLSIAYQSSKDLKEIILLVARCFHIVKYEKVNEVTKNYTKTLFDGDFCDRLVTLVEDKTYDDINVSTLVSFVDCSVLFGKKDSIVIKLLSRPNFLGTIYNTLQNSHLEEYNDENVKDLLFFIHLLETYLLVTTDHELLNNSSTFSIGNLIEFSSMLKKFVFDQLWSATTVKEEVMITALSLLRRIYFKDSRLHFCTSKENPQFWVSEDDSFLSVNVFKYLDDYEKLYREYADKKLDIDDSISFNSNNTISDKIKIFQKFKNSNTTSYSTRQFKKFEILIKAPFFIPFDQRVDLFYTFIAIDKHRLSLDSDNSMLDPFSFMISESAQPRSSITISREHVLEDAYESFNQIGERIKSKLSVTFVNEFGPEAGIDGGGITKEFLTSVSEEGFKNEKYKLFLTNDKHELYPNLNLNPVQLKYLWFLGKIVGKCLYDRVLIDVKFTDFFVKKLLNYSNHFSSSFDDLSSLDSSLYQNLVKLLTMSAAEIEDLDLTFELTDESDVSKVVELLPNGSSIKVNKGNVLQYIFLISDFKLNKSQFRQVSYFHGGMSMIIAPHWMEMFNSVELQMLISGGDRDIDLNDLKQNTVYGGFEEGDVTVKNFWEILKEFEPEERLNFIKFVTSVPRGPLQGFGSLNPKFGIRNSGSDSDRLPTASTCVNLLKLPDYKDKKVMKEKLLYAINSGARFDLS</sequence>
<dbReference type="GO" id="GO:0034605">
    <property type="term" value="P:cellular response to heat"/>
    <property type="evidence" value="ECO:0007669"/>
    <property type="project" value="EnsemblFungi"/>
</dbReference>
<feature type="active site" description="Glycyl thioester intermediate" evidence="6">
    <location>
        <position position="882"/>
    </location>
</feature>
<evidence type="ECO:0000256" key="5">
    <source>
        <dbReference type="ARBA" id="ARBA00022786"/>
    </source>
</evidence>
<dbReference type="Gene3D" id="3.90.1750.10">
    <property type="entry name" value="Hect, E3 ligase catalytic domains"/>
    <property type="match status" value="1"/>
</dbReference>
<dbReference type="eggNOG" id="KOG0942">
    <property type="taxonomic scope" value="Eukaryota"/>
</dbReference>
<dbReference type="InterPro" id="IPR000569">
    <property type="entry name" value="HECT_dom"/>
</dbReference>
<evidence type="ECO:0000313" key="8">
    <source>
        <dbReference type="EMBL" id="EDO17538.1"/>
    </source>
</evidence>
<dbReference type="GO" id="GO:0071629">
    <property type="term" value="P:cytoplasm protein quality control by the ubiquitin-proteasome system"/>
    <property type="evidence" value="ECO:0007669"/>
    <property type="project" value="EnsemblFungi"/>
</dbReference>
<keyword evidence="4" id="KW-0808">Transferase</keyword>
<evidence type="ECO:0000313" key="9">
    <source>
        <dbReference type="Proteomes" id="UP000000267"/>
    </source>
</evidence>
<accession>A7TJJ5</accession>
<feature type="domain" description="HECT" evidence="7">
    <location>
        <begin position="582"/>
        <end position="914"/>
    </location>
</feature>
<name>A7TJJ5_VANPO</name>
<dbReference type="GO" id="GO:0000502">
    <property type="term" value="C:proteasome complex"/>
    <property type="evidence" value="ECO:0007669"/>
    <property type="project" value="EnsemblFungi"/>
</dbReference>
<dbReference type="Pfam" id="PF00632">
    <property type="entry name" value="HECT"/>
    <property type="match status" value="1"/>
</dbReference>
<dbReference type="RefSeq" id="XP_001645396.1">
    <property type="nucleotide sequence ID" value="XM_001645346.1"/>
</dbReference>
<dbReference type="InParanoid" id="A7TJJ5"/>
<evidence type="ECO:0000259" key="7">
    <source>
        <dbReference type="PROSITE" id="PS50237"/>
    </source>
</evidence>
<dbReference type="PhylomeDB" id="A7TJJ5"/>
<dbReference type="InterPro" id="IPR044611">
    <property type="entry name" value="E3A/B/C-like"/>
</dbReference>
<proteinExistence type="predicted"/>
<evidence type="ECO:0000256" key="2">
    <source>
        <dbReference type="ARBA" id="ARBA00004906"/>
    </source>
</evidence>
<comment type="pathway">
    <text evidence="2">Protein modification; protein ubiquitination.</text>
</comment>
<dbReference type="GO" id="GO:0005634">
    <property type="term" value="C:nucleus"/>
    <property type="evidence" value="ECO:0007669"/>
    <property type="project" value="EnsemblFungi"/>
</dbReference>